<dbReference type="Proteomes" id="UP001630127">
    <property type="component" value="Unassembled WGS sequence"/>
</dbReference>
<name>A0ABD2ZLQ6_9GENT</name>
<feature type="domain" description="MULE transposase" evidence="1">
    <location>
        <begin position="213"/>
        <end position="264"/>
    </location>
</feature>
<dbReference type="PANTHER" id="PTHR31973:SF187">
    <property type="entry name" value="MUTATOR TRANSPOSASE MUDRA PROTEIN"/>
    <property type="match status" value="1"/>
</dbReference>
<accession>A0ABD2ZLQ6</accession>
<evidence type="ECO:0000313" key="3">
    <source>
        <dbReference type="Proteomes" id="UP001630127"/>
    </source>
</evidence>
<keyword evidence="3" id="KW-1185">Reference proteome</keyword>
<gene>
    <name evidence="2" type="ORF">ACH5RR_021247</name>
</gene>
<comment type="caution">
    <text evidence="2">The sequence shown here is derived from an EMBL/GenBank/DDBJ whole genome shotgun (WGS) entry which is preliminary data.</text>
</comment>
<dbReference type="InterPro" id="IPR018289">
    <property type="entry name" value="MULE_transposase_dom"/>
</dbReference>
<protein>
    <recommendedName>
        <fullName evidence="1">MULE transposase domain-containing protein</fullName>
    </recommendedName>
</protein>
<evidence type="ECO:0000313" key="2">
    <source>
        <dbReference type="EMBL" id="KAL3518658.1"/>
    </source>
</evidence>
<dbReference type="EMBL" id="JBJUIK010000009">
    <property type="protein sequence ID" value="KAL3518658.1"/>
    <property type="molecule type" value="Genomic_DNA"/>
</dbReference>
<sequence>MSLIELLGIVKNLGFPTTINLYHLIPDADMNGGLRMIFGDNDVLDMYAMHAGRETIDVYVDHFFMIDAMNSAPVQINNANAVENTAQILKHIFQLVEEDIYAGSFAHGVGTSHSVGPSYGAVHPKKYKIRGATSTWLANKYMDKLVDDPSWKVKEIQSSVIREFSLFMSRGQSYRAKRKALEVIEGDHKEQFSRMLVMFDAQKKGFLGGSRPVIGLDACHLKGPCGGQLMHAVGRDGNNQMYPLALAVVEIENKDSWMWVLRKLSMPGVEHRFCLRHLYANFKLLFKEKDLEDLIWRAASAYTLEEHREHMNALRVLNQSARD</sequence>
<organism evidence="2 3">
    <name type="scientific">Cinchona calisaya</name>
    <dbReference type="NCBI Taxonomy" id="153742"/>
    <lineage>
        <taxon>Eukaryota</taxon>
        <taxon>Viridiplantae</taxon>
        <taxon>Streptophyta</taxon>
        <taxon>Embryophyta</taxon>
        <taxon>Tracheophyta</taxon>
        <taxon>Spermatophyta</taxon>
        <taxon>Magnoliopsida</taxon>
        <taxon>eudicotyledons</taxon>
        <taxon>Gunneridae</taxon>
        <taxon>Pentapetalae</taxon>
        <taxon>asterids</taxon>
        <taxon>lamiids</taxon>
        <taxon>Gentianales</taxon>
        <taxon>Rubiaceae</taxon>
        <taxon>Cinchonoideae</taxon>
        <taxon>Cinchoneae</taxon>
        <taxon>Cinchona</taxon>
    </lineage>
</organism>
<proteinExistence type="predicted"/>
<dbReference type="Pfam" id="PF10551">
    <property type="entry name" value="MULE"/>
    <property type="match status" value="1"/>
</dbReference>
<reference evidence="2 3" key="1">
    <citation type="submission" date="2024-11" db="EMBL/GenBank/DDBJ databases">
        <title>A near-complete genome assembly of Cinchona calisaya.</title>
        <authorList>
            <person name="Lian D.C."/>
            <person name="Zhao X.W."/>
            <person name="Wei L."/>
        </authorList>
    </citation>
    <scope>NUCLEOTIDE SEQUENCE [LARGE SCALE GENOMIC DNA]</scope>
    <source>
        <tissue evidence="2">Nenye</tissue>
    </source>
</reference>
<dbReference type="PANTHER" id="PTHR31973">
    <property type="entry name" value="POLYPROTEIN, PUTATIVE-RELATED"/>
    <property type="match status" value="1"/>
</dbReference>
<dbReference type="AlphaFoldDB" id="A0ABD2ZLQ6"/>
<evidence type="ECO:0000259" key="1">
    <source>
        <dbReference type="Pfam" id="PF10551"/>
    </source>
</evidence>